<sequence length="73" mass="8611">MDRLIEGGIRRPEFGSLLREDVYSGNTGLRSLPLEDRVSYYSVRKKRKRCERRQCTVRFVLPYGIAVELYGVW</sequence>
<organism evidence="1">
    <name type="scientific">Tanacetum cinerariifolium</name>
    <name type="common">Dalmatian daisy</name>
    <name type="synonym">Chrysanthemum cinerariifolium</name>
    <dbReference type="NCBI Taxonomy" id="118510"/>
    <lineage>
        <taxon>Eukaryota</taxon>
        <taxon>Viridiplantae</taxon>
        <taxon>Streptophyta</taxon>
        <taxon>Embryophyta</taxon>
        <taxon>Tracheophyta</taxon>
        <taxon>Spermatophyta</taxon>
        <taxon>Magnoliopsida</taxon>
        <taxon>eudicotyledons</taxon>
        <taxon>Gunneridae</taxon>
        <taxon>Pentapetalae</taxon>
        <taxon>asterids</taxon>
        <taxon>campanulids</taxon>
        <taxon>Asterales</taxon>
        <taxon>Asteraceae</taxon>
        <taxon>Asteroideae</taxon>
        <taxon>Anthemideae</taxon>
        <taxon>Anthemidinae</taxon>
        <taxon>Tanacetum</taxon>
    </lineage>
</organism>
<proteinExistence type="predicted"/>
<evidence type="ECO:0000313" key="1">
    <source>
        <dbReference type="EMBL" id="GFC74310.1"/>
    </source>
</evidence>
<reference evidence="1" key="1">
    <citation type="journal article" date="2019" name="Sci. Rep.">
        <title>Draft genome of Tanacetum cinerariifolium, the natural source of mosquito coil.</title>
        <authorList>
            <person name="Yamashiro T."/>
            <person name="Shiraishi A."/>
            <person name="Satake H."/>
            <person name="Nakayama K."/>
        </authorList>
    </citation>
    <scope>NUCLEOTIDE SEQUENCE</scope>
</reference>
<gene>
    <name evidence="1" type="ORF">Tci_846280</name>
</gene>
<comment type="caution">
    <text evidence="1">The sequence shown here is derived from an EMBL/GenBank/DDBJ whole genome shotgun (WGS) entry which is preliminary data.</text>
</comment>
<feature type="non-terminal residue" evidence="1">
    <location>
        <position position="73"/>
    </location>
</feature>
<protein>
    <submittedName>
        <fullName evidence="1">Uncharacterized protein</fullName>
    </submittedName>
</protein>
<name>A0A699QNC6_TANCI</name>
<dbReference type="EMBL" id="BKCJ011046691">
    <property type="protein sequence ID" value="GFC74310.1"/>
    <property type="molecule type" value="Genomic_DNA"/>
</dbReference>
<dbReference type="AlphaFoldDB" id="A0A699QNC6"/>
<accession>A0A699QNC6</accession>